<organism evidence="6 7">
    <name type="scientific">Bonamia ostreae</name>
    <dbReference type="NCBI Taxonomy" id="126728"/>
    <lineage>
        <taxon>Eukaryota</taxon>
        <taxon>Sar</taxon>
        <taxon>Rhizaria</taxon>
        <taxon>Endomyxa</taxon>
        <taxon>Ascetosporea</taxon>
        <taxon>Haplosporida</taxon>
        <taxon>Bonamia</taxon>
    </lineage>
</organism>
<evidence type="ECO:0000259" key="5">
    <source>
        <dbReference type="PROSITE" id="PS50103"/>
    </source>
</evidence>
<evidence type="ECO:0000256" key="4">
    <source>
        <dbReference type="PROSITE-ProRule" id="PRU00723"/>
    </source>
</evidence>
<protein>
    <recommendedName>
        <fullName evidence="5">C3H1-type domain-containing protein</fullName>
    </recommendedName>
</protein>
<feature type="zinc finger region" description="C3H1-type" evidence="4">
    <location>
        <begin position="26"/>
        <end position="53"/>
    </location>
</feature>
<dbReference type="InterPro" id="IPR036855">
    <property type="entry name" value="Znf_CCCH_sf"/>
</dbReference>
<evidence type="ECO:0000256" key="2">
    <source>
        <dbReference type="ARBA" id="ARBA00022771"/>
    </source>
</evidence>
<feature type="non-terminal residue" evidence="6">
    <location>
        <position position="276"/>
    </location>
</feature>
<dbReference type="SUPFAM" id="SSF90229">
    <property type="entry name" value="CCCH zinc finger"/>
    <property type="match status" value="1"/>
</dbReference>
<sequence>MSSDKNKICKFYLAGNCKINYVHSKEGPESICRYFLIGNCLRGQECHFRHQLENDKIGLEHQNFAASKENGDNLSRTEHRNSFLKLLKPEQNDYLYPPNGDQVAYSVDRNVYLEDYALREKLESEKLSDKQKLERKVLDEKFVDSLHQSEMEYFFKKPFEKEFCIDTTKEKKWLEKECKIEKKGREKNLKNFEIDLDAANLMKLSDLQNKYFPHVPANIVAMCFKSFGCNKDEAMNFLGGKYGMKKTENLPKVNLPKNKKLVKNKMEKWVETGDNL</sequence>
<keyword evidence="1 4" id="KW-0479">Metal-binding</keyword>
<evidence type="ECO:0000256" key="1">
    <source>
        <dbReference type="ARBA" id="ARBA00022723"/>
    </source>
</evidence>
<dbReference type="SMART" id="SM00356">
    <property type="entry name" value="ZnF_C3H1"/>
    <property type="match status" value="2"/>
</dbReference>
<feature type="domain" description="C3H1-type" evidence="5">
    <location>
        <begin position="26"/>
        <end position="53"/>
    </location>
</feature>
<keyword evidence="2 4" id="KW-0863">Zinc-finger</keyword>
<name>A0ABV2ANP0_9EUKA</name>
<dbReference type="EMBL" id="JBDODL010001064">
    <property type="protein sequence ID" value="MES1921074.1"/>
    <property type="molecule type" value="Genomic_DNA"/>
</dbReference>
<keyword evidence="7" id="KW-1185">Reference proteome</keyword>
<evidence type="ECO:0000313" key="7">
    <source>
        <dbReference type="Proteomes" id="UP001439008"/>
    </source>
</evidence>
<evidence type="ECO:0000313" key="6">
    <source>
        <dbReference type="EMBL" id="MES1921074.1"/>
    </source>
</evidence>
<accession>A0ABV2ANP0</accession>
<proteinExistence type="predicted"/>
<dbReference type="InterPro" id="IPR000571">
    <property type="entry name" value="Znf_CCCH"/>
</dbReference>
<dbReference type="PROSITE" id="PS50103">
    <property type="entry name" value="ZF_C3H1"/>
    <property type="match status" value="1"/>
</dbReference>
<keyword evidence="3 4" id="KW-0862">Zinc</keyword>
<gene>
    <name evidence="6" type="ORF">MHBO_002667</name>
</gene>
<dbReference type="Pfam" id="PF14608">
    <property type="entry name" value="zf-CCCH_2"/>
    <property type="match status" value="2"/>
</dbReference>
<dbReference type="Gene3D" id="4.10.1000.10">
    <property type="entry name" value="Zinc finger, CCCH-type"/>
    <property type="match status" value="1"/>
</dbReference>
<dbReference type="Proteomes" id="UP001439008">
    <property type="component" value="Unassembled WGS sequence"/>
</dbReference>
<reference evidence="6 7" key="1">
    <citation type="journal article" date="2024" name="BMC Biol.">
        <title>Comparative genomics of Ascetosporea gives new insight into the evolutionary basis for animal parasitism in Rhizaria.</title>
        <authorList>
            <person name="Hiltunen Thoren M."/>
            <person name="Onut-Brannstrom I."/>
            <person name="Alfjorden A."/>
            <person name="Peckova H."/>
            <person name="Swords F."/>
            <person name="Hooper C."/>
            <person name="Holzer A.S."/>
            <person name="Bass D."/>
            <person name="Burki F."/>
        </authorList>
    </citation>
    <scope>NUCLEOTIDE SEQUENCE [LARGE SCALE GENOMIC DNA]</scope>
    <source>
        <strain evidence="6">20-A016</strain>
    </source>
</reference>
<comment type="caution">
    <text evidence="6">The sequence shown here is derived from an EMBL/GenBank/DDBJ whole genome shotgun (WGS) entry which is preliminary data.</text>
</comment>
<evidence type="ECO:0000256" key="3">
    <source>
        <dbReference type="ARBA" id="ARBA00022833"/>
    </source>
</evidence>